<dbReference type="CDD" id="cd03177">
    <property type="entry name" value="GST_C_Delta_Epsilon"/>
    <property type="match status" value="1"/>
</dbReference>
<dbReference type="GO" id="GO:0006749">
    <property type="term" value="P:glutathione metabolic process"/>
    <property type="evidence" value="ECO:0007669"/>
    <property type="project" value="TreeGrafter"/>
</dbReference>
<evidence type="ECO:0000259" key="2">
    <source>
        <dbReference type="PROSITE" id="PS50404"/>
    </source>
</evidence>
<dbReference type="FunFam" id="1.20.1050.10:FF:000007">
    <property type="entry name" value="Glutathione S-transferase 1-1"/>
    <property type="match status" value="1"/>
</dbReference>
<dbReference type="SFLD" id="SFLDS00019">
    <property type="entry name" value="Glutathione_Transferase_(cytos"/>
    <property type="match status" value="1"/>
</dbReference>
<organism evidence="4 5">
    <name type="scientific">Manduca sexta</name>
    <name type="common">Tobacco hawkmoth</name>
    <name type="synonym">Tobacco hornworm</name>
    <dbReference type="NCBI Taxonomy" id="7130"/>
    <lineage>
        <taxon>Eukaryota</taxon>
        <taxon>Metazoa</taxon>
        <taxon>Ecdysozoa</taxon>
        <taxon>Arthropoda</taxon>
        <taxon>Hexapoda</taxon>
        <taxon>Insecta</taxon>
        <taxon>Pterygota</taxon>
        <taxon>Neoptera</taxon>
        <taxon>Endopterygota</taxon>
        <taxon>Lepidoptera</taxon>
        <taxon>Glossata</taxon>
        <taxon>Ditrysia</taxon>
        <taxon>Bombycoidea</taxon>
        <taxon>Sphingidae</taxon>
        <taxon>Sphinginae</taxon>
        <taxon>Sphingini</taxon>
        <taxon>Manduca</taxon>
    </lineage>
</organism>
<dbReference type="EMBL" id="JH668380">
    <property type="protein sequence ID" value="KAG6449878.1"/>
    <property type="molecule type" value="Genomic_DNA"/>
</dbReference>
<dbReference type="Gene3D" id="3.40.30.10">
    <property type="entry name" value="Glutaredoxin"/>
    <property type="match status" value="1"/>
</dbReference>
<dbReference type="InterPro" id="IPR010987">
    <property type="entry name" value="Glutathione-S-Trfase_C-like"/>
</dbReference>
<evidence type="ECO:0000259" key="3">
    <source>
        <dbReference type="PROSITE" id="PS50405"/>
    </source>
</evidence>
<dbReference type="SFLD" id="SFLDG01153">
    <property type="entry name" value="Main.4:_Theta-like"/>
    <property type="match status" value="1"/>
</dbReference>
<protein>
    <submittedName>
        <fullName evidence="4">Uncharacterized protein</fullName>
    </submittedName>
</protein>
<keyword evidence="5" id="KW-1185">Reference proteome</keyword>
<feature type="domain" description="GST C-terminal" evidence="3">
    <location>
        <begin position="90"/>
        <end position="215"/>
    </location>
</feature>
<dbReference type="PROSITE" id="PS50404">
    <property type="entry name" value="GST_NTER"/>
    <property type="match status" value="1"/>
</dbReference>
<dbReference type="AlphaFoldDB" id="A0A921Z1Q3"/>
<dbReference type="InterPro" id="IPR036282">
    <property type="entry name" value="Glutathione-S-Trfase_C_sf"/>
</dbReference>
<dbReference type="InterPro" id="IPR040079">
    <property type="entry name" value="Glutathione_S-Trfase"/>
</dbReference>
<dbReference type="EMBL" id="JH668380">
    <property type="protein sequence ID" value="KAG6449879.1"/>
    <property type="molecule type" value="Genomic_DNA"/>
</dbReference>
<dbReference type="Pfam" id="PF13417">
    <property type="entry name" value="GST_N_3"/>
    <property type="match status" value="1"/>
</dbReference>
<dbReference type="SUPFAM" id="SSF47616">
    <property type="entry name" value="GST C-terminal domain-like"/>
    <property type="match status" value="1"/>
</dbReference>
<dbReference type="SUPFAM" id="SSF52833">
    <property type="entry name" value="Thioredoxin-like"/>
    <property type="match status" value="1"/>
</dbReference>
<comment type="subunit">
    <text evidence="1">Homodimer.</text>
</comment>
<reference evidence="4" key="2">
    <citation type="submission" date="2020-12" db="EMBL/GenBank/DDBJ databases">
        <authorList>
            <person name="Kanost M."/>
        </authorList>
    </citation>
    <scope>NUCLEOTIDE SEQUENCE</scope>
</reference>
<dbReference type="Proteomes" id="UP000791440">
    <property type="component" value="Unassembled WGS sequence"/>
</dbReference>
<dbReference type="Gene3D" id="1.20.1050.10">
    <property type="match status" value="1"/>
</dbReference>
<dbReference type="EMBL" id="JH668380">
    <property type="protein sequence ID" value="KAG6449877.1"/>
    <property type="molecule type" value="Genomic_DNA"/>
</dbReference>
<dbReference type="PROSITE" id="PS50405">
    <property type="entry name" value="GST_CTER"/>
    <property type="match status" value="1"/>
</dbReference>
<gene>
    <name evidence="4" type="ORF">O3G_MSEX006301</name>
</gene>
<dbReference type="InterPro" id="IPR004046">
    <property type="entry name" value="GST_C"/>
</dbReference>
<proteinExistence type="predicted"/>
<dbReference type="GO" id="GO:0004364">
    <property type="term" value="F:glutathione transferase activity"/>
    <property type="evidence" value="ECO:0007669"/>
    <property type="project" value="TreeGrafter"/>
</dbReference>
<evidence type="ECO:0000313" key="4">
    <source>
        <dbReference type="EMBL" id="KAG6449878.1"/>
    </source>
</evidence>
<evidence type="ECO:0000313" key="5">
    <source>
        <dbReference type="Proteomes" id="UP000791440"/>
    </source>
</evidence>
<dbReference type="FunFam" id="3.40.30.10:FF:000034">
    <property type="entry name" value="glutathione S-transferase 1"/>
    <property type="match status" value="1"/>
</dbReference>
<accession>A0A921Z1Q3</accession>
<dbReference type="InterPro" id="IPR004045">
    <property type="entry name" value="Glutathione_S-Trfase_N"/>
</dbReference>
<reference evidence="4" key="1">
    <citation type="journal article" date="2016" name="Insect Biochem. Mol. Biol.">
        <title>Multifaceted biological insights from a draft genome sequence of the tobacco hornworm moth, Manduca sexta.</title>
        <authorList>
            <person name="Kanost M.R."/>
            <person name="Arrese E.L."/>
            <person name="Cao X."/>
            <person name="Chen Y.R."/>
            <person name="Chellapilla S."/>
            <person name="Goldsmith M.R."/>
            <person name="Grosse-Wilde E."/>
            <person name="Heckel D.G."/>
            <person name="Herndon N."/>
            <person name="Jiang H."/>
            <person name="Papanicolaou A."/>
            <person name="Qu J."/>
            <person name="Soulages J.L."/>
            <person name="Vogel H."/>
            <person name="Walters J."/>
            <person name="Waterhouse R.M."/>
            <person name="Ahn S.J."/>
            <person name="Almeida F.C."/>
            <person name="An C."/>
            <person name="Aqrawi P."/>
            <person name="Bretschneider A."/>
            <person name="Bryant W.B."/>
            <person name="Bucks S."/>
            <person name="Chao H."/>
            <person name="Chevignon G."/>
            <person name="Christen J.M."/>
            <person name="Clarke D.F."/>
            <person name="Dittmer N.T."/>
            <person name="Ferguson L.C.F."/>
            <person name="Garavelou S."/>
            <person name="Gordon K.H.J."/>
            <person name="Gunaratna R.T."/>
            <person name="Han Y."/>
            <person name="Hauser F."/>
            <person name="He Y."/>
            <person name="Heidel-Fischer H."/>
            <person name="Hirsh A."/>
            <person name="Hu Y."/>
            <person name="Jiang H."/>
            <person name="Kalra D."/>
            <person name="Klinner C."/>
            <person name="Konig C."/>
            <person name="Kovar C."/>
            <person name="Kroll A.R."/>
            <person name="Kuwar S.S."/>
            <person name="Lee S.L."/>
            <person name="Lehman R."/>
            <person name="Li K."/>
            <person name="Li Z."/>
            <person name="Liang H."/>
            <person name="Lovelace S."/>
            <person name="Lu Z."/>
            <person name="Mansfield J.H."/>
            <person name="McCulloch K.J."/>
            <person name="Mathew T."/>
            <person name="Morton B."/>
            <person name="Muzny D.M."/>
            <person name="Neunemann D."/>
            <person name="Ongeri F."/>
            <person name="Pauchet Y."/>
            <person name="Pu L.L."/>
            <person name="Pyrousis I."/>
            <person name="Rao X.J."/>
            <person name="Redding A."/>
            <person name="Roesel C."/>
            <person name="Sanchez-Gracia A."/>
            <person name="Schaack S."/>
            <person name="Shukla A."/>
            <person name="Tetreau G."/>
            <person name="Wang Y."/>
            <person name="Xiong G.H."/>
            <person name="Traut W."/>
            <person name="Walsh T.K."/>
            <person name="Worley K.C."/>
            <person name="Wu D."/>
            <person name="Wu W."/>
            <person name="Wu Y.Q."/>
            <person name="Zhang X."/>
            <person name="Zou Z."/>
            <person name="Zucker H."/>
            <person name="Briscoe A.D."/>
            <person name="Burmester T."/>
            <person name="Clem R.J."/>
            <person name="Feyereisen R."/>
            <person name="Grimmelikhuijzen C.J.P."/>
            <person name="Hamodrakas S.J."/>
            <person name="Hansson B.S."/>
            <person name="Huguet E."/>
            <person name="Jermiin L.S."/>
            <person name="Lan Q."/>
            <person name="Lehman H.K."/>
            <person name="Lorenzen M."/>
            <person name="Merzendorfer H."/>
            <person name="Michalopoulos I."/>
            <person name="Morton D.B."/>
            <person name="Muthukrishnan S."/>
            <person name="Oakeshott J.G."/>
            <person name="Palmer W."/>
            <person name="Park Y."/>
            <person name="Passarelli A.L."/>
            <person name="Rozas J."/>
            <person name="Schwartz L.M."/>
            <person name="Smith W."/>
            <person name="Southgate A."/>
            <person name="Vilcinskas A."/>
            <person name="Vogt R."/>
            <person name="Wang P."/>
            <person name="Werren J."/>
            <person name="Yu X.Q."/>
            <person name="Zhou J.J."/>
            <person name="Brown S.J."/>
            <person name="Scherer S.E."/>
            <person name="Richards S."/>
            <person name="Blissard G.W."/>
        </authorList>
    </citation>
    <scope>NUCLEOTIDE SEQUENCE</scope>
</reference>
<dbReference type="Pfam" id="PF00043">
    <property type="entry name" value="GST_C"/>
    <property type="match status" value="1"/>
</dbReference>
<evidence type="ECO:0000256" key="1">
    <source>
        <dbReference type="ARBA" id="ARBA00011738"/>
    </source>
</evidence>
<dbReference type="PANTHER" id="PTHR43969">
    <property type="entry name" value="GLUTATHIONE S TRANSFERASE D10, ISOFORM A-RELATED"/>
    <property type="match status" value="1"/>
</dbReference>
<name>A0A921Z1Q3_MANSE</name>
<dbReference type="SFLD" id="SFLDG00358">
    <property type="entry name" value="Main_(cytGST)"/>
    <property type="match status" value="1"/>
</dbReference>
<feature type="domain" description="GST N-terminal" evidence="2">
    <location>
        <begin position="1"/>
        <end position="82"/>
    </location>
</feature>
<dbReference type="PANTHER" id="PTHR43969:SF4">
    <property type="entry name" value="FI01423P-RELATED"/>
    <property type="match status" value="1"/>
</dbReference>
<sequence>MPIVLYKTNVSPPARATLMIIDILGIKVETKEVNLPGREHYTPEYLEKNPLHTVPLLEDDDLTLADSHAIITYLVSKYGGEEHEKLYPKELKARAIVDQRLYFDATVLFQRLISVIYGVVKRNQKLSDQQIADIIEGYDILEKYLSKTAYVAGDDVTVADVSCVATLSSLNSIVPVDKKYIKIHNWWGQLQNEEWYQKINVPGMKLLDGFIKQFL</sequence>
<comment type="caution">
    <text evidence="4">The sequence shown here is derived from an EMBL/GenBank/DDBJ whole genome shotgun (WGS) entry which is preliminary data.</text>
</comment>
<dbReference type="InterPro" id="IPR036249">
    <property type="entry name" value="Thioredoxin-like_sf"/>
</dbReference>